<dbReference type="Pfam" id="PF10738">
    <property type="entry name" value="Lpp-LpqN"/>
    <property type="match status" value="1"/>
</dbReference>
<dbReference type="AlphaFoldDB" id="A0A917CLG5"/>
<sequence length="204" mass="21153">MSSSTTTSAAASSTAKNKLAPTPEADVAGPNYTIADYIAEAGIVETPIHMGDPGAPVIDLPFPDGWENAGDSTPDYAYGAIVYNGPETDEAQYQPSIIALVSKLDGNVDPQKLIDAAGGELQNLPGYVEVSPGETSTLGGFPAYHIAGTYTQDGMSLLSAQETVVIPAADGMYVMQINIDGAESQQDLLIAAVQTIDQQTTITV</sequence>
<comment type="caution">
    <text evidence="3">The sequence shown here is derived from an EMBL/GenBank/DDBJ whole genome shotgun (WGS) entry which is preliminary data.</text>
</comment>
<gene>
    <name evidence="3" type="ORF">GCM10007304_03090</name>
</gene>
<evidence type="ECO:0000256" key="1">
    <source>
        <dbReference type="ARBA" id="ARBA00022729"/>
    </source>
</evidence>
<organism evidence="3 4">
    <name type="scientific">Rhodococcoides trifolii</name>
    <dbReference type="NCBI Taxonomy" id="908250"/>
    <lineage>
        <taxon>Bacteria</taxon>
        <taxon>Bacillati</taxon>
        <taxon>Actinomycetota</taxon>
        <taxon>Actinomycetes</taxon>
        <taxon>Mycobacteriales</taxon>
        <taxon>Nocardiaceae</taxon>
        <taxon>Rhodococcoides</taxon>
    </lineage>
</organism>
<name>A0A917CLG5_9NOCA</name>
<proteinExistence type="predicted"/>
<evidence type="ECO:0000256" key="2">
    <source>
        <dbReference type="SAM" id="MobiDB-lite"/>
    </source>
</evidence>
<dbReference type="Proteomes" id="UP000654257">
    <property type="component" value="Unassembled WGS sequence"/>
</dbReference>
<keyword evidence="1" id="KW-0732">Signal</keyword>
<dbReference type="Gene3D" id="3.40.1000.10">
    <property type="entry name" value="Mog1/PsbP, alpha/beta/alpha sandwich"/>
    <property type="match status" value="1"/>
</dbReference>
<reference evidence="3" key="2">
    <citation type="submission" date="2020-09" db="EMBL/GenBank/DDBJ databases">
        <authorList>
            <person name="Sun Q."/>
            <person name="Sedlacek I."/>
        </authorList>
    </citation>
    <scope>NUCLEOTIDE SEQUENCE</scope>
    <source>
        <strain evidence="3">CCM 7905</strain>
    </source>
</reference>
<accession>A0A917CLG5</accession>
<protein>
    <recommendedName>
        <fullName evidence="5">Lipoprotein LpqN</fullName>
    </recommendedName>
</protein>
<dbReference type="InterPro" id="IPR019674">
    <property type="entry name" value="Lipoprotein_LpqN/LpqT-like"/>
</dbReference>
<evidence type="ECO:0000313" key="4">
    <source>
        <dbReference type="Proteomes" id="UP000654257"/>
    </source>
</evidence>
<dbReference type="EMBL" id="BMCU01000001">
    <property type="protein sequence ID" value="GGF92622.1"/>
    <property type="molecule type" value="Genomic_DNA"/>
</dbReference>
<evidence type="ECO:0008006" key="5">
    <source>
        <dbReference type="Google" id="ProtNLM"/>
    </source>
</evidence>
<feature type="region of interest" description="Disordered" evidence="2">
    <location>
        <begin position="1"/>
        <end position="25"/>
    </location>
</feature>
<reference evidence="3" key="1">
    <citation type="journal article" date="2014" name="Int. J. Syst. Evol. Microbiol.">
        <title>Complete genome sequence of Corynebacterium casei LMG S-19264T (=DSM 44701T), isolated from a smear-ripened cheese.</title>
        <authorList>
            <consortium name="US DOE Joint Genome Institute (JGI-PGF)"/>
            <person name="Walter F."/>
            <person name="Albersmeier A."/>
            <person name="Kalinowski J."/>
            <person name="Ruckert C."/>
        </authorList>
    </citation>
    <scope>NUCLEOTIDE SEQUENCE</scope>
    <source>
        <strain evidence="3">CCM 7905</strain>
    </source>
</reference>
<feature type="compositionally biased region" description="Low complexity" evidence="2">
    <location>
        <begin position="1"/>
        <end position="15"/>
    </location>
</feature>
<keyword evidence="4" id="KW-1185">Reference proteome</keyword>
<evidence type="ECO:0000313" key="3">
    <source>
        <dbReference type="EMBL" id="GGF92622.1"/>
    </source>
</evidence>